<comment type="similarity">
    <text evidence="7">Belongs to the MptA/B family.</text>
</comment>
<evidence type="ECO:0000313" key="10">
    <source>
        <dbReference type="EMBL" id="SFG72377.1"/>
    </source>
</evidence>
<accession>A0A1I2U9N4</accession>
<keyword evidence="3" id="KW-0808">Transferase</keyword>
<feature type="transmembrane region" description="Helical" evidence="9">
    <location>
        <begin position="39"/>
        <end position="65"/>
    </location>
</feature>
<dbReference type="AlphaFoldDB" id="A0A1I2U9N4"/>
<protein>
    <recommendedName>
        <fullName evidence="12">DUF2029 domain-containing protein</fullName>
    </recommendedName>
</protein>
<gene>
    <name evidence="10" type="ORF">SAMN05421678_10831</name>
</gene>
<evidence type="ECO:0000256" key="9">
    <source>
        <dbReference type="SAM" id="Phobius"/>
    </source>
</evidence>
<keyword evidence="4 9" id="KW-0812">Transmembrane</keyword>
<keyword evidence="6 9" id="KW-0472">Membrane</keyword>
<evidence type="ECO:0000256" key="4">
    <source>
        <dbReference type="ARBA" id="ARBA00022692"/>
    </source>
</evidence>
<feature type="transmembrane region" description="Helical" evidence="9">
    <location>
        <begin position="284"/>
        <end position="310"/>
    </location>
</feature>
<evidence type="ECO:0000256" key="2">
    <source>
        <dbReference type="ARBA" id="ARBA00022676"/>
    </source>
</evidence>
<evidence type="ECO:0000256" key="6">
    <source>
        <dbReference type="ARBA" id="ARBA00023136"/>
    </source>
</evidence>
<organism evidence="10 11">
    <name type="scientific">Actinopolymorpha cephalotaxi</name>
    <dbReference type="NCBI Taxonomy" id="504797"/>
    <lineage>
        <taxon>Bacteria</taxon>
        <taxon>Bacillati</taxon>
        <taxon>Actinomycetota</taxon>
        <taxon>Actinomycetes</taxon>
        <taxon>Propionibacteriales</taxon>
        <taxon>Actinopolymorphaceae</taxon>
        <taxon>Actinopolymorpha</taxon>
    </lineage>
</organism>
<evidence type="ECO:0000256" key="7">
    <source>
        <dbReference type="ARBA" id="ARBA00043987"/>
    </source>
</evidence>
<dbReference type="EMBL" id="FOOI01000008">
    <property type="protein sequence ID" value="SFG72377.1"/>
    <property type="molecule type" value="Genomic_DNA"/>
</dbReference>
<dbReference type="GO" id="GO:0005886">
    <property type="term" value="C:plasma membrane"/>
    <property type="evidence" value="ECO:0007669"/>
    <property type="project" value="UniProtKB-SubCell"/>
</dbReference>
<dbReference type="GO" id="GO:0016758">
    <property type="term" value="F:hexosyltransferase activity"/>
    <property type="evidence" value="ECO:0007669"/>
    <property type="project" value="InterPro"/>
</dbReference>
<comment type="subcellular location">
    <subcellularLocation>
        <location evidence="1">Membrane</location>
        <topology evidence="1">Multi-pass membrane protein</topology>
    </subcellularLocation>
</comment>
<reference evidence="10 11" key="1">
    <citation type="submission" date="2016-10" db="EMBL/GenBank/DDBJ databases">
        <authorList>
            <person name="de Groot N.N."/>
        </authorList>
    </citation>
    <scope>NUCLEOTIDE SEQUENCE [LARGE SCALE GENOMIC DNA]</scope>
    <source>
        <strain evidence="10 11">CPCC 202808</strain>
    </source>
</reference>
<evidence type="ECO:0000256" key="5">
    <source>
        <dbReference type="ARBA" id="ARBA00022989"/>
    </source>
</evidence>
<feature type="region of interest" description="Disordered" evidence="8">
    <location>
        <begin position="532"/>
        <end position="558"/>
    </location>
</feature>
<dbReference type="Proteomes" id="UP000199052">
    <property type="component" value="Unassembled WGS sequence"/>
</dbReference>
<keyword evidence="5 9" id="KW-1133">Transmembrane helix</keyword>
<name>A0A1I2U9N4_9ACTN</name>
<evidence type="ECO:0008006" key="12">
    <source>
        <dbReference type="Google" id="ProtNLM"/>
    </source>
</evidence>
<feature type="transmembrane region" description="Helical" evidence="9">
    <location>
        <begin position="317"/>
        <end position="336"/>
    </location>
</feature>
<dbReference type="STRING" id="504797.SAMN05421678_10831"/>
<feature type="transmembrane region" description="Helical" evidence="9">
    <location>
        <begin position="120"/>
        <end position="138"/>
    </location>
</feature>
<evidence type="ECO:0000256" key="8">
    <source>
        <dbReference type="SAM" id="MobiDB-lite"/>
    </source>
</evidence>
<dbReference type="InterPro" id="IPR049829">
    <property type="entry name" value="MptA/B-like"/>
</dbReference>
<sequence>MPARTPAPILPVVTDVRTDGADRADSADLAGGAGRAGRLAVLGLGASVALFTVTGLLGPSVVALTLPQRAAWRPPYWFDTHPPPWLVVTLALTGLAVGALGLCAGLRAVSAGWKPSPRRLAALGIAGVTALTLVPPMASGDVLMYAAYGRIAARGGDPYLTAPAEYLLSAPDPVVAATERPWQTATSVYGPVGTWLQQAAAWLGGGSTQATVLGLQVTNSLAFVAVGLLAVRLAGRAPRARTRAVLCVLANPVLAWLVIAGAHNDAQAVVFAVAALVVVRRSPFAAGMLVGLGGAVKLTVGLYGLALLWALRRSPRAAAALCAGSLLTLAGTYVFAGPHVFDRVLAAPSFVSSGTPWRLLFGPLYLFVMPMPAARAVIAVASAVTTVLLAALLWRAVPPAVRGPVTGAIRGRPADSAGDPAADPTPEAVRVAAVLCLAWVFTTQYSLPWYDLLAWAPLAGLAAGRLDSMVLARTAMMAAAYVPGRVVDLPAAVGFVTDRIRDTVTPLVQIAILVWLVRWCLSHRDRPPAVEGVLPTGEDVRTRPERLPTSGGAGSGTP</sequence>
<evidence type="ECO:0000256" key="1">
    <source>
        <dbReference type="ARBA" id="ARBA00004141"/>
    </source>
</evidence>
<proteinExistence type="inferred from homology"/>
<keyword evidence="2" id="KW-0328">Glycosyltransferase</keyword>
<feature type="transmembrane region" description="Helical" evidence="9">
    <location>
        <begin position="243"/>
        <end position="264"/>
    </location>
</feature>
<feature type="transmembrane region" description="Helical" evidence="9">
    <location>
        <begin position="85"/>
        <end position="108"/>
    </location>
</feature>
<dbReference type="Pfam" id="PF26314">
    <property type="entry name" value="MptA_B_family"/>
    <property type="match status" value="1"/>
</dbReference>
<feature type="transmembrane region" description="Helical" evidence="9">
    <location>
        <begin position="212"/>
        <end position="231"/>
    </location>
</feature>
<dbReference type="NCBIfam" id="NF038066">
    <property type="entry name" value="MptB"/>
    <property type="match status" value="1"/>
</dbReference>
<feature type="transmembrane region" description="Helical" evidence="9">
    <location>
        <begin position="373"/>
        <end position="394"/>
    </location>
</feature>
<evidence type="ECO:0000313" key="11">
    <source>
        <dbReference type="Proteomes" id="UP000199052"/>
    </source>
</evidence>
<evidence type="ECO:0000256" key="3">
    <source>
        <dbReference type="ARBA" id="ARBA00022679"/>
    </source>
</evidence>